<feature type="region of interest" description="Disordered" evidence="1">
    <location>
        <begin position="28"/>
        <end position="180"/>
    </location>
</feature>
<dbReference type="VEuPathDB" id="VectorBase:GAUT018185"/>
<evidence type="ECO:0000313" key="3">
    <source>
        <dbReference type="Proteomes" id="UP000078200"/>
    </source>
</evidence>
<proteinExistence type="predicted"/>
<feature type="compositionally biased region" description="Polar residues" evidence="1">
    <location>
        <begin position="117"/>
        <end position="127"/>
    </location>
</feature>
<evidence type="ECO:0000256" key="1">
    <source>
        <dbReference type="SAM" id="MobiDB-lite"/>
    </source>
</evidence>
<dbReference type="AlphaFoldDB" id="A0A1A9UWL8"/>
<name>A0A1A9UWL8_GLOAU</name>
<accession>A0A1A9UWL8</accession>
<feature type="compositionally biased region" description="Basic and acidic residues" evidence="1">
    <location>
        <begin position="170"/>
        <end position="180"/>
    </location>
</feature>
<evidence type="ECO:0000313" key="2">
    <source>
        <dbReference type="EnsemblMetazoa" id="GAUT018185-PA"/>
    </source>
</evidence>
<feature type="compositionally biased region" description="Basic and acidic residues" evidence="1">
    <location>
        <begin position="49"/>
        <end position="61"/>
    </location>
</feature>
<dbReference type="EnsemblMetazoa" id="GAUT018185-RA">
    <property type="protein sequence ID" value="GAUT018185-PA"/>
    <property type="gene ID" value="GAUT018185"/>
</dbReference>
<feature type="compositionally biased region" description="Low complexity" evidence="1">
    <location>
        <begin position="151"/>
        <end position="161"/>
    </location>
</feature>
<organism evidence="2 3">
    <name type="scientific">Glossina austeni</name>
    <name type="common">Savannah tsetse fly</name>
    <dbReference type="NCBI Taxonomy" id="7395"/>
    <lineage>
        <taxon>Eukaryota</taxon>
        <taxon>Metazoa</taxon>
        <taxon>Ecdysozoa</taxon>
        <taxon>Arthropoda</taxon>
        <taxon>Hexapoda</taxon>
        <taxon>Insecta</taxon>
        <taxon>Pterygota</taxon>
        <taxon>Neoptera</taxon>
        <taxon>Endopterygota</taxon>
        <taxon>Diptera</taxon>
        <taxon>Brachycera</taxon>
        <taxon>Muscomorpha</taxon>
        <taxon>Hippoboscoidea</taxon>
        <taxon>Glossinidae</taxon>
        <taxon>Glossina</taxon>
    </lineage>
</organism>
<sequence>MSVKPGILTTMQQLQQLQARTQALNVASQGPFQPHSNNNIDVGIRRTAPGRERPPNVETTKRHAAIGAESRSPAAGSHEGGLSPTPTPTRGNLLRRKTAVPPDLQPPSGVASCGATLATSRQTQTPRHPSYGAIRCAPSRDTPTLQPGNCPAELPRAPGLRPARRATQAPDDKSATKGPG</sequence>
<dbReference type="Proteomes" id="UP000078200">
    <property type="component" value="Unassembled WGS sequence"/>
</dbReference>
<protein>
    <submittedName>
        <fullName evidence="2">Uncharacterized protein</fullName>
    </submittedName>
</protein>
<keyword evidence="3" id="KW-1185">Reference proteome</keyword>
<reference evidence="2" key="1">
    <citation type="submission" date="2020-05" db="UniProtKB">
        <authorList>
            <consortium name="EnsemblMetazoa"/>
        </authorList>
    </citation>
    <scope>IDENTIFICATION</scope>
    <source>
        <strain evidence="2">TTRI</strain>
    </source>
</reference>
<feature type="compositionally biased region" description="Polar residues" evidence="1">
    <location>
        <begin position="28"/>
        <end position="40"/>
    </location>
</feature>